<keyword evidence="2" id="KW-1185">Reference proteome</keyword>
<name>K2R3C3_METFP</name>
<protein>
    <submittedName>
        <fullName evidence="1">Uncharacterized protein</fullName>
    </submittedName>
</protein>
<dbReference type="PATRIC" id="fig|1204725.3.peg.1328"/>
<evidence type="ECO:0000313" key="2">
    <source>
        <dbReference type="Proteomes" id="UP000007360"/>
    </source>
</evidence>
<comment type="caution">
    <text evidence="1">The sequence shown here is derived from an EMBL/GenBank/DDBJ whole genome shotgun (WGS) entry which is preliminary data.</text>
</comment>
<proteinExistence type="predicted"/>
<evidence type="ECO:0000313" key="1">
    <source>
        <dbReference type="EMBL" id="EKF85732.1"/>
    </source>
</evidence>
<dbReference type="Proteomes" id="UP000007360">
    <property type="component" value="Unassembled WGS sequence"/>
</dbReference>
<accession>K2R3C3</accession>
<organism evidence="1 2">
    <name type="scientific">Methanobacterium formicicum (strain DSM 3637 / PP1)</name>
    <dbReference type="NCBI Taxonomy" id="1204725"/>
    <lineage>
        <taxon>Archaea</taxon>
        <taxon>Methanobacteriati</taxon>
        <taxon>Methanobacteriota</taxon>
        <taxon>Methanomada group</taxon>
        <taxon>Methanobacteria</taxon>
        <taxon>Methanobacteriales</taxon>
        <taxon>Methanobacteriaceae</taxon>
        <taxon>Methanobacterium</taxon>
    </lineage>
</organism>
<dbReference type="EMBL" id="AMPO01000005">
    <property type="protein sequence ID" value="EKF85732.1"/>
    <property type="molecule type" value="Genomic_DNA"/>
</dbReference>
<sequence length="146" mass="16537">MIAVVVVLLWATGTSQKEISSNGTFEDQYVKFNYPTSLVAVQYTFENYTIVDFYNSNQTSTSNYVGNIRFSTGNLTNLKKVYPDGSSGQYNGYRTWQGENNNGPYIYILLSSTDAPVKILQMDFKSEYKSAYKEILNTLKIKKIPA</sequence>
<reference evidence="1 2" key="1">
    <citation type="journal article" date="2012" name="J. Bacteriol.">
        <title>Draft genome sequence of Methanobacterium formicicum DSM 3637, an archaebacterium isolated from the methane producer amoeba Pelomyxa palustris.</title>
        <authorList>
            <person name="Gutierrez G."/>
        </authorList>
    </citation>
    <scope>NUCLEOTIDE SEQUENCE [LARGE SCALE GENOMIC DNA]</scope>
    <source>
        <strain evidence="2">DSM 3637 / PP1</strain>
    </source>
</reference>
<gene>
    <name evidence="1" type="ORF">A994_06620</name>
</gene>
<dbReference type="AlphaFoldDB" id="K2R3C3"/>